<dbReference type="PROSITE" id="PS50802">
    <property type="entry name" value="OTU"/>
    <property type="match status" value="1"/>
</dbReference>
<evidence type="ECO:0000259" key="2">
    <source>
        <dbReference type="PROSITE" id="PS50802"/>
    </source>
</evidence>
<keyword evidence="4" id="KW-1185">Reference proteome</keyword>
<feature type="region of interest" description="Disordered" evidence="1">
    <location>
        <begin position="69"/>
        <end position="101"/>
    </location>
</feature>
<proteinExistence type="predicted"/>
<dbReference type="CDD" id="cd22748">
    <property type="entry name" value="OTU_OTUD6-like"/>
    <property type="match status" value="1"/>
</dbReference>
<dbReference type="SUPFAM" id="SSF54001">
    <property type="entry name" value="Cysteine proteinases"/>
    <property type="match status" value="1"/>
</dbReference>
<dbReference type="Pfam" id="PF02338">
    <property type="entry name" value="OTU"/>
    <property type="match status" value="1"/>
</dbReference>
<dbReference type="AlphaFoldDB" id="A0A1R0GYC3"/>
<evidence type="ECO:0000313" key="4">
    <source>
        <dbReference type="Proteomes" id="UP000187455"/>
    </source>
</evidence>
<protein>
    <submittedName>
        <fullName evidence="3">OTU domain-containing protein 6B</fullName>
    </submittedName>
</protein>
<reference evidence="3 4" key="1">
    <citation type="journal article" date="2016" name="Mol. Biol. Evol.">
        <title>Genome-Wide Survey of Gut Fungi (Harpellales) Reveals the First Horizontally Transferred Ubiquitin Gene from a Mosquito Host.</title>
        <authorList>
            <person name="Wang Y."/>
            <person name="White M.M."/>
            <person name="Kvist S."/>
            <person name="Moncalvo J.M."/>
        </authorList>
    </citation>
    <scope>NUCLEOTIDE SEQUENCE [LARGE SCALE GENOMIC DNA]</scope>
    <source>
        <strain evidence="3 4">ALG-7-W6</strain>
    </source>
</reference>
<name>A0A1R0GYC3_9FUNG</name>
<dbReference type="STRING" id="133383.A0A1R0GYC3"/>
<dbReference type="Gene3D" id="3.90.70.80">
    <property type="match status" value="1"/>
</dbReference>
<comment type="caution">
    <text evidence="3">The sequence shown here is derived from an EMBL/GenBank/DDBJ whole genome shotgun (WGS) entry which is preliminary data.</text>
</comment>
<dbReference type="InterPro" id="IPR003323">
    <property type="entry name" value="OTU_dom"/>
</dbReference>
<organism evidence="3 4">
    <name type="scientific">Smittium mucronatum</name>
    <dbReference type="NCBI Taxonomy" id="133383"/>
    <lineage>
        <taxon>Eukaryota</taxon>
        <taxon>Fungi</taxon>
        <taxon>Fungi incertae sedis</taxon>
        <taxon>Zoopagomycota</taxon>
        <taxon>Kickxellomycotina</taxon>
        <taxon>Harpellomycetes</taxon>
        <taxon>Harpellales</taxon>
        <taxon>Legeriomycetaceae</taxon>
        <taxon>Smittium</taxon>
    </lineage>
</organism>
<dbReference type="PANTHER" id="PTHR12419:SF10">
    <property type="entry name" value="DEUBIQUITINASE OTUD6B"/>
    <property type="match status" value="1"/>
</dbReference>
<accession>A0A1R0GYC3</accession>
<dbReference type="EMBL" id="LSSL01002088">
    <property type="protein sequence ID" value="OLY81903.1"/>
    <property type="molecule type" value="Genomic_DNA"/>
</dbReference>
<dbReference type="GO" id="GO:0004843">
    <property type="term" value="F:cysteine-type deubiquitinase activity"/>
    <property type="evidence" value="ECO:0007669"/>
    <property type="project" value="TreeGrafter"/>
</dbReference>
<evidence type="ECO:0000256" key="1">
    <source>
        <dbReference type="SAM" id="MobiDB-lite"/>
    </source>
</evidence>
<dbReference type="PANTHER" id="PTHR12419">
    <property type="entry name" value="OTU DOMAIN CONTAINING PROTEIN"/>
    <property type="match status" value="1"/>
</dbReference>
<gene>
    <name evidence="3" type="ORF">AYI68_g3987</name>
</gene>
<feature type="domain" description="OTU" evidence="2">
    <location>
        <begin position="170"/>
        <end position="331"/>
    </location>
</feature>
<dbReference type="InterPro" id="IPR038765">
    <property type="entry name" value="Papain-like_cys_pep_sf"/>
</dbReference>
<dbReference type="GO" id="GO:0016579">
    <property type="term" value="P:protein deubiquitination"/>
    <property type="evidence" value="ECO:0007669"/>
    <property type="project" value="TreeGrafter"/>
</dbReference>
<evidence type="ECO:0000313" key="3">
    <source>
        <dbReference type="EMBL" id="OLY81903.1"/>
    </source>
</evidence>
<sequence length="339" mass="38751">MEELEARQRKEKKELVAKVTMLKKKAKSGDKSTKKTIQEDIERLESELKNKHEIEKLALETSAIDIADTVSEEQHPTAHLISDVPKESELSANNESSDHESLPIASRVAAHGVQINNSKPSKNRARKKLEKRRQEMLDMQKEAELEALNEPDKKKIEYEQLEKILSIDNLQIKQVMPNGHCLYNSIIDQLQILPTPEISSSSDIDEVSFILNGQEVPSVSKLRQIAANYMLENKDQFMPFMINEKTGDMMSYSEFLEHIKEISDTPLWAGHFEITALSNSFKRPILIYRADSQDPIRIGFDEGFCSNPPMRISYHRYAFGLGEHYNSVRPKGIILSKKT</sequence>
<dbReference type="InterPro" id="IPR050704">
    <property type="entry name" value="Peptidase_C85-like"/>
</dbReference>
<dbReference type="OrthoDB" id="415023at2759"/>
<dbReference type="Proteomes" id="UP000187455">
    <property type="component" value="Unassembled WGS sequence"/>
</dbReference>